<protein>
    <submittedName>
        <fullName evidence="2">Abortive infection phage resistance protein abiU</fullName>
    </submittedName>
</protein>
<evidence type="ECO:0000313" key="3">
    <source>
        <dbReference type="Proteomes" id="UP000683511"/>
    </source>
</evidence>
<feature type="domain" description="Abortive phage infection protein C-terminal" evidence="1">
    <location>
        <begin position="262"/>
        <end position="587"/>
    </location>
</feature>
<evidence type="ECO:0000313" key="2">
    <source>
        <dbReference type="EMBL" id="QXE26344.1"/>
    </source>
</evidence>
<gene>
    <name evidence="2" type="ORF">B6N60_05075</name>
</gene>
<keyword evidence="3" id="KW-1185">Reference proteome</keyword>
<dbReference type="RefSeq" id="WP_190602063.1">
    <property type="nucleotide sequence ID" value="NZ_CP021056.1"/>
</dbReference>
<dbReference type="KEGG" id="rsin:B6N60_05075"/>
<dbReference type="Proteomes" id="UP000683511">
    <property type="component" value="Chromosome"/>
</dbReference>
<evidence type="ECO:0000259" key="1">
    <source>
        <dbReference type="Pfam" id="PF10592"/>
    </source>
</evidence>
<sequence>MAVNDILFLENTLEQKKNLTATSLSKSDFFELFTFEQILKKFDLSNDELLSGKTGKGDDGGIDGFFVFIENRIIDDFMVLDNNEKATIKISQRNPSIELYLIQAKETPSFSEQVFDKVISTIMTIFDFRKEISELSKNYNQELIKNLDKFRQAIKQAVHANLSVNFFYASTGDRNEIHPKVFSKADLFKQTISQYLPGSRVSVEYWGARELLEQSRQEVTYTLNLNFLKNISSHGQYVLLSSLKDYYNFVTDEHGNLRRYIFESNVRDYQGDVGVNQNIRNTLERENDIADFWWLNNGVTILASKESISGDTIQLDDVQIVNGLQTTTEVYKYVRKQDKTKNIDKAILIKVIVIQDPETRDRIIKATNYQTPIPTTQISIVTQSIQRDIEHYFLNHNWFYDRRKNYYKNIGKPIDRIISITYLAQAVMAIVLFEPHKSSTKGSPSLIITKDYERVFNQRFQPDVYLFCASTLKNIETFIRNNESEQSNVLKDIDRREIQTICTPENLYTLRFHIAMLLTSKLAGKSNYKPDDIKSLVLEELSKDILKQTISLLINFTISYARKYKYSLHDVKSIVKDKNFTQYLQKQLIS</sequence>
<dbReference type="InterPro" id="IPR018891">
    <property type="entry name" value="AIPR_C"/>
</dbReference>
<reference evidence="2" key="1">
    <citation type="submission" date="2017-04" db="EMBL/GenBank/DDBJ databases">
        <title>Genome deletions in a multicellular cyanobacterial endosymbiont for morphological adaptation in marine diatoms.</title>
        <authorList>
            <person name="Wang Y."/>
            <person name="Gao H."/>
            <person name="Li R."/>
            <person name="Xu X."/>
        </authorList>
    </citation>
    <scope>NUCLEOTIDE SEQUENCE</scope>
    <source>
        <strain evidence="2">FACHB 800</strain>
    </source>
</reference>
<dbReference type="EMBL" id="CP021056">
    <property type="protein sequence ID" value="QXE26344.1"/>
    <property type="molecule type" value="Genomic_DNA"/>
</dbReference>
<accession>A0A975TCU3</accession>
<dbReference type="AlphaFoldDB" id="A0A975TCU3"/>
<organism evidence="2 3">
    <name type="scientific">Richelia sinica FACHB-800</name>
    <dbReference type="NCBI Taxonomy" id="1357546"/>
    <lineage>
        <taxon>Bacteria</taxon>
        <taxon>Bacillati</taxon>
        <taxon>Cyanobacteriota</taxon>
        <taxon>Cyanophyceae</taxon>
        <taxon>Nostocales</taxon>
        <taxon>Nostocaceae</taxon>
        <taxon>Richelia</taxon>
    </lineage>
</organism>
<proteinExistence type="predicted"/>
<name>A0A975TCU3_9NOST</name>
<dbReference type="Pfam" id="PF10592">
    <property type="entry name" value="AIPR"/>
    <property type="match status" value="1"/>
</dbReference>